<evidence type="ECO:0000313" key="5">
    <source>
        <dbReference type="Proteomes" id="UP001242995"/>
    </source>
</evidence>
<sequence length="810" mass="89086">MELAEGEKSPFRTRAGQKQSERAQKRAAYQASPAGKRELREKERKAADDALRANAMAGDPAAKLRLRTQLAARDLSSALRRSGITRDGTSKETQRRKLTDWQKAYVMTMVSNCVAPLRQGMTAEALLETVGMGVTMWLVSPNYRQQVKDKLGEVHGAIMNRIARRGEGSLRAREQRILDRGGSRSDMDAKSIRRLEKIERLDRHGLESLTPHLAALMEIGIAENAYQEMRAPGADPAAVARSHAQALSELYAMAQRDGIEAVEVSAAMRKILAHRMMSEPELGQVFQGLAHGKFERVPDKLEVVDITNGKQVDRGSFLVRPPMTILEHESAMQEVFTADLLRTLEEKPELLDARMYELAMGVHLGFPDVRKAVGERANSQDPTTRQRLMRSGGMFVAMANDDIPVDLAAKSYSQTLVKSISELADRLPAFGAMWDGPEGERWRQGLNRVMDDFSTATERVRAKTESCRENAATNEGVRFEEAASPGGRTFHVGESGETVGAHDVDVEIIEDDPNPIKPARYRHEVIEDAELVGDASVKVFVAGGPEGVSEHAVAVSMPAPEIFAAPSNLEGLDVTTRTNALLEAMSRYMGNDIARTAHLDGNDSDLAANSHLARSVYGHQMAPAFSRSDDAATARQKVMDSMRLEMVRLGLPPAEQDLMFAASYIRGLEKAVLADPAFESVLRSTRASEGGPAWQEIEFARTAAQLHTGTGGLSYRAYVTKRGMDPDLLHQVAETEPVNFGQIHQAQALFADATPGIPLVAGPKKTPAEESTKRRRRSFIRGWINREYNAEGENVSILDPETDAQFNLTD</sequence>
<accession>A0AAW8DDE2</accession>
<feature type="compositionally biased region" description="Basic and acidic residues" evidence="1">
    <location>
        <begin position="1"/>
        <end position="10"/>
    </location>
</feature>
<dbReference type="Proteomes" id="UP001230951">
    <property type="component" value="Unassembled WGS sequence"/>
</dbReference>
<comment type="caution">
    <text evidence="2">The sequence shown here is derived from an EMBL/GenBank/DDBJ whole genome shotgun (WGS) entry which is preliminary data.</text>
</comment>
<evidence type="ECO:0000256" key="1">
    <source>
        <dbReference type="SAM" id="MobiDB-lite"/>
    </source>
</evidence>
<feature type="region of interest" description="Disordered" evidence="1">
    <location>
        <begin position="1"/>
        <end position="47"/>
    </location>
</feature>
<feature type="compositionally biased region" description="Basic and acidic residues" evidence="1">
    <location>
        <begin position="35"/>
        <end position="47"/>
    </location>
</feature>
<gene>
    <name evidence="2" type="ORF">J2S90_000129</name>
    <name evidence="3" type="ORF">J2S93_001574</name>
</gene>
<protein>
    <submittedName>
        <fullName evidence="2">Uncharacterized protein</fullName>
    </submittedName>
</protein>
<evidence type="ECO:0000313" key="3">
    <source>
        <dbReference type="EMBL" id="MDQ0180158.1"/>
    </source>
</evidence>
<name>A0AAW8DDE2_9MICC</name>
<dbReference type="Proteomes" id="UP001242995">
    <property type="component" value="Unassembled WGS sequence"/>
</dbReference>
<reference evidence="2 4" key="1">
    <citation type="submission" date="2023-07" db="EMBL/GenBank/DDBJ databases">
        <title>Sorghum-associated microbial communities from plants grown in Nebraska, USA.</title>
        <authorList>
            <person name="Schachtman D."/>
        </authorList>
    </citation>
    <scope>NUCLEOTIDE SEQUENCE</scope>
    <source>
        <strain evidence="2">DS1006</strain>
        <strain evidence="3 4">DS1016</strain>
    </source>
</reference>
<dbReference type="RefSeq" id="WP_306958810.1">
    <property type="nucleotide sequence ID" value="NZ_JAUSRG010000001.1"/>
</dbReference>
<evidence type="ECO:0000313" key="2">
    <source>
        <dbReference type="EMBL" id="MDP9903189.1"/>
    </source>
</evidence>
<keyword evidence="4" id="KW-1185">Reference proteome</keyword>
<evidence type="ECO:0000313" key="4">
    <source>
        <dbReference type="Proteomes" id="UP001230951"/>
    </source>
</evidence>
<organism evidence="2 5">
    <name type="scientific">Arthrobacter bambusae</name>
    <dbReference type="NCBI Taxonomy" id="1338426"/>
    <lineage>
        <taxon>Bacteria</taxon>
        <taxon>Bacillati</taxon>
        <taxon>Actinomycetota</taxon>
        <taxon>Actinomycetes</taxon>
        <taxon>Micrococcales</taxon>
        <taxon>Micrococcaceae</taxon>
        <taxon>Arthrobacter</taxon>
    </lineage>
</organism>
<dbReference type="AlphaFoldDB" id="A0AAW8DDE2"/>
<proteinExistence type="predicted"/>
<dbReference type="EMBL" id="JAUSTF010000002">
    <property type="protein sequence ID" value="MDQ0180158.1"/>
    <property type="molecule type" value="Genomic_DNA"/>
</dbReference>
<dbReference type="EMBL" id="JAUSRG010000001">
    <property type="protein sequence ID" value="MDP9903189.1"/>
    <property type="molecule type" value="Genomic_DNA"/>
</dbReference>